<accession>A0ABR9MK07</accession>
<sequence>MQAASALLAAVLLVGCGGNTTTTVPREAAVATGPAAFATPTPGFTSSPGATCPASGNNRRLAKTRFALHAGLALGAFHRYIYKPLRSGGFKAGAEKRKRSFLKAAVAGAFALHQVKVARGFAMANPTLCKGLDSVHGAFTNLTGKLKSGTATPADLDAGKASLDGLVHNASKTGVQIKEQPVTVPGAS</sequence>
<proteinExistence type="predicted"/>
<reference evidence="1 2" key="1">
    <citation type="submission" date="2020-10" db="EMBL/GenBank/DDBJ databases">
        <title>Sequencing the genomes of 1000 actinobacteria strains.</title>
        <authorList>
            <person name="Klenk H.-P."/>
        </authorList>
    </citation>
    <scope>NUCLEOTIDE SEQUENCE [LARGE SCALE GENOMIC DNA]</scope>
    <source>
        <strain evidence="1 2">DSM 43173</strain>
    </source>
</reference>
<keyword evidence="2" id="KW-1185">Reference proteome</keyword>
<organism evidence="1 2">
    <name type="scientific">Nonomuraea angiospora</name>
    <dbReference type="NCBI Taxonomy" id="46172"/>
    <lineage>
        <taxon>Bacteria</taxon>
        <taxon>Bacillati</taxon>
        <taxon>Actinomycetota</taxon>
        <taxon>Actinomycetes</taxon>
        <taxon>Streptosporangiales</taxon>
        <taxon>Streptosporangiaceae</taxon>
        <taxon>Nonomuraea</taxon>
    </lineage>
</organism>
<evidence type="ECO:0000313" key="1">
    <source>
        <dbReference type="EMBL" id="MBE1593271.1"/>
    </source>
</evidence>
<dbReference type="EMBL" id="JADBEK010000001">
    <property type="protein sequence ID" value="MBE1593271.1"/>
    <property type="molecule type" value="Genomic_DNA"/>
</dbReference>
<comment type="caution">
    <text evidence="1">The sequence shown here is derived from an EMBL/GenBank/DDBJ whole genome shotgun (WGS) entry which is preliminary data.</text>
</comment>
<dbReference type="Proteomes" id="UP000633509">
    <property type="component" value="Unassembled WGS sequence"/>
</dbReference>
<evidence type="ECO:0000313" key="2">
    <source>
        <dbReference type="Proteomes" id="UP000633509"/>
    </source>
</evidence>
<gene>
    <name evidence="1" type="ORF">H4W80_011529</name>
</gene>
<dbReference type="RefSeq" id="WP_225964254.1">
    <property type="nucleotide sequence ID" value="NZ_JADBEK010000001.1"/>
</dbReference>
<protein>
    <submittedName>
        <fullName evidence="1">Uncharacterized protein</fullName>
    </submittedName>
</protein>
<name>A0ABR9MK07_9ACTN</name>